<sequence length="1251" mass="133693">MSFAGLSLSPPPARAQSSSSPSPSRIMFGASPSRVVSPKEALAGVSELEMSPQPTRVASNLSSLSLGGFNTPKKSDPSRSPISKSTSKKAAPKFASMSLGPDSAPTTPKTPRASGTSGTPGSKKRINLNGALSIVSFAKAKNSGSPRKTPSPRKVSFLEDASFLSASGSTPKPSRGATPKSSPSKAPTSRTSAPIVPADLSPASIEELSISPIPDTPSKALFPVEEEDESSSFVGSPSKVAETSIVFQSPSKVDTTMHDVTMMSDYHGASSTPQTCSFATTDLSDVAQKLCGPFKPELFEQVEYSSALAAPRPFQTRRFVQRRPRVTRKKQLRKKQRFERMFMESAIVKQVDDSRSIEELEAGSMFRTIAAKGKLAYALCPRKRQKTEEIADGEEPYWLADDGEWGVTLIIEARRVVRNDLYNEPIGLTVPELRQQYQRDVKKHGEAIHPIRSKRSYDGATKRAYNNDLLTHSIMQPLLRFPMPELSFEFVLQEAINAASKARGEKPKRSKNPRQHIAIFGEPEVPVIEEEEEPQSPTPKLPHFPSTATHHSNAQRKDRLDQGAETLRSKLAELQSVPEPSPSPGPEPLSSPIGPGFTFEVPSFISTPSTTKASDVAEGQGAQEVADEVEEEPEAAPSPIVVFKNRTPGTPNTTFKKRKSLPVSRRLSFSGPLRRASLPAAGFVQLPAVQDRQDPASGSLEVAPTSVVELPAVHNPSSEVDLASRVDAPTSPAPSSSPSSVVVDVRENPDIFGSSQGRPGSPIQTLASLARVFVEAKEMADAKVVVKKEDGRLIVRFKLSDELAARFEDAPTPASPAAAVSPAPAPAPALATSPSPSPVDLAVPLASPSPVSADDDSEEETVEEDDEDQMVEDQNEDQNEEDEVDEVTVPTPAVCDEDSDLAMLRNFLSKHTAGKAAKAAEATANTTSPAVDPVVSPSPPPSAPILAANTPERRLQGIWADTPAFSITSSASKASPAVSTGRKPLGVLDANSPSPKKAKRKADDVEEREPSPEKQPPKRTRRAKEDRPEAEKKDSDTEEKPIETPVPPPVPGVRTRAQRAAERGEAPPATRITMRHQGYAKVRNGEKDLATLTRQNTRANKGSALPADEVLEKLKTNSPAVETRAAAAARKNGKSVQWAEKLARSQSEEPQTMTLSPEEEKEVGKATKPKAKATTTKRAAATTTTKTAPKTAKATSASKLRQPAAATTAASGPKTEGAKVTKKVTAAKKKELGLSANGTPAKRSARIAEKK</sequence>
<feature type="region of interest" description="Disordered" evidence="1">
    <location>
        <begin position="573"/>
        <end position="663"/>
    </location>
</feature>
<comment type="caution">
    <text evidence="2">The sequence shown here is derived from an EMBL/GenBank/DDBJ whole genome shotgun (WGS) entry which is preliminary data.</text>
</comment>
<organism evidence="2 3">
    <name type="scientific">Colletotrichum musicola</name>
    <dbReference type="NCBI Taxonomy" id="2175873"/>
    <lineage>
        <taxon>Eukaryota</taxon>
        <taxon>Fungi</taxon>
        <taxon>Dikarya</taxon>
        <taxon>Ascomycota</taxon>
        <taxon>Pezizomycotina</taxon>
        <taxon>Sordariomycetes</taxon>
        <taxon>Hypocreomycetidae</taxon>
        <taxon>Glomerellales</taxon>
        <taxon>Glomerellaceae</taxon>
        <taxon>Colletotrichum</taxon>
        <taxon>Colletotrichum orchidearum species complex</taxon>
    </lineage>
</organism>
<name>A0A8H6KL77_9PEZI</name>
<feature type="compositionally biased region" description="Polar residues" evidence="1">
    <location>
        <begin position="604"/>
        <end position="613"/>
    </location>
</feature>
<keyword evidence="3" id="KW-1185">Reference proteome</keyword>
<evidence type="ECO:0000313" key="2">
    <source>
        <dbReference type="EMBL" id="KAF6833130.1"/>
    </source>
</evidence>
<evidence type="ECO:0000256" key="1">
    <source>
        <dbReference type="SAM" id="MobiDB-lite"/>
    </source>
</evidence>
<feature type="compositionally biased region" description="Acidic residues" evidence="1">
    <location>
        <begin position="625"/>
        <end position="634"/>
    </location>
</feature>
<dbReference type="Proteomes" id="UP000639643">
    <property type="component" value="Unassembled WGS sequence"/>
</dbReference>
<feature type="compositionally biased region" description="Acidic residues" evidence="1">
    <location>
        <begin position="853"/>
        <end position="886"/>
    </location>
</feature>
<feature type="compositionally biased region" description="Low complexity" evidence="1">
    <location>
        <begin position="912"/>
        <end position="935"/>
    </location>
</feature>
<accession>A0A8H6KL77</accession>
<feature type="region of interest" description="Disordered" evidence="1">
    <location>
        <begin position="500"/>
        <end position="559"/>
    </location>
</feature>
<feature type="compositionally biased region" description="Low complexity" evidence="1">
    <location>
        <begin position="810"/>
        <end position="852"/>
    </location>
</feature>
<feature type="region of interest" description="Disordered" evidence="1">
    <location>
        <begin position="912"/>
        <end position="950"/>
    </location>
</feature>
<evidence type="ECO:0000313" key="3">
    <source>
        <dbReference type="Proteomes" id="UP000639643"/>
    </source>
</evidence>
<feature type="region of interest" description="Disordered" evidence="1">
    <location>
        <begin position="714"/>
        <end position="743"/>
    </location>
</feature>
<protein>
    <submittedName>
        <fullName evidence="2">Uncharacterized protein</fullName>
    </submittedName>
</protein>
<feature type="region of interest" description="Disordered" evidence="1">
    <location>
        <begin position="966"/>
        <end position="1251"/>
    </location>
</feature>
<reference evidence="2" key="1">
    <citation type="journal article" date="2020" name="Phytopathology">
        <title>Genome Sequence Resources of Colletotrichum truncatum, C. plurivorum, C. musicola, and C. sojae: Four Species Pathogenic to Soybean (Glycine max).</title>
        <authorList>
            <person name="Rogerio F."/>
            <person name="Boufleur T.R."/>
            <person name="Ciampi-Guillardi M."/>
            <person name="Sukno S.A."/>
            <person name="Thon M.R."/>
            <person name="Massola Junior N.S."/>
            <person name="Baroncelli R."/>
        </authorList>
    </citation>
    <scope>NUCLEOTIDE SEQUENCE</scope>
    <source>
        <strain evidence="2">LFN0074</strain>
    </source>
</reference>
<feature type="compositionally biased region" description="Polar residues" evidence="1">
    <location>
        <begin position="104"/>
        <end position="120"/>
    </location>
</feature>
<feature type="region of interest" description="Disordered" evidence="1">
    <location>
        <begin position="809"/>
        <end position="897"/>
    </location>
</feature>
<gene>
    <name evidence="2" type="ORF">CMUS01_06681</name>
</gene>
<feature type="compositionally biased region" description="Basic and acidic residues" evidence="1">
    <location>
        <begin position="1023"/>
        <end position="1042"/>
    </location>
</feature>
<feature type="compositionally biased region" description="Low complexity" evidence="1">
    <location>
        <begin position="177"/>
        <end position="194"/>
    </location>
</feature>
<dbReference type="EMBL" id="WIGM01000223">
    <property type="protein sequence ID" value="KAF6833130.1"/>
    <property type="molecule type" value="Genomic_DNA"/>
</dbReference>
<feature type="compositionally biased region" description="Low complexity" evidence="1">
    <location>
        <begin position="726"/>
        <end position="743"/>
    </location>
</feature>
<dbReference type="OrthoDB" id="4207369at2759"/>
<feature type="region of interest" description="Disordered" evidence="1">
    <location>
        <begin position="1"/>
        <end position="196"/>
    </location>
</feature>
<feature type="compositionally biased region" description="Low complexity" evidence="1">
    <location>
        <begin position="14"/>
        <end position="25"/>
    </location>
</feature>
<feature type="compositionally biased region" description="Low complexity" evidence="1">
    <location>
        <begin position="1172"/>
        <end position="1199"/>
    </location>
</feature>
<feature type="compositionally biased region" description="Pro residues" evidence="1">
    <location>
        <begin position="579"/>
        <end position="589"/>
    </location>
</feature>
<dbReference type="AlphaFoldDB" id="A0A8H6KL77"/>
<proteinExistence type="predicted"/>